<gene>
    <name evidence="5" type="ORF">AC578_7673</name>
</gene>
<feature type="domain" description="FAD-binding" evidence="4">
    <location>
        <begin position="9"/>
        <end position="344"/>
    </location>
</feature>
<evidence type="ECO:0000313" key="6">
    <source>
        <dbReference type="Proteomes" id="UP000070133"/>
    </source>
</evidence>
<keyword evidence="6" id="KW-1185">Reference proteome</keyword>
<dbReference type="GO" id="GO:0044550">
    <property type="term" value="P:secondary metabolite biosynthetic process"/>
    <property type="evidence" value="ECO:0007669"/>
    <property type="project" value="TreeGrafter"/>
</dbReference>
<keyword evidence="3" id="KW-0560">Oxidoreductase</keyword>
<dbReference type="Pfam" id="PF01494">
    <property type="entry name" value="FAD_binding_3"/>
    <property type="match status" value="1"/>
</dbReference>
<dbReference type="SUPFAM" id="SSF54373">
    <property type="entry name" value="FAD-linked reductases, C-terminal domain"/>
    <property type="match status" value="1"/>
</dbReference>
<protein>
    <recommendedName>
        <fullName evidence="4">FAD-binding domain-containing protein</fullName>
    </recommendedName>
</protein>
<feature type="non-terminal residue" evidence="5">
    <location>
        <position position="439"/>
    </location>
</feature>
<comment type="caution">
    <text evidence="5">The sequence shown here is derived from an EMBL/GenBank/DDBJ whole genome shotgun (WGS) entry which is preliminary data.</text>
</comment>
<reference evidence="5 6" key="1">
    <citation type="submission" date="2015-07" db="EMBL/GenBank/DDBJ databases">
        <title>Comparative genomics of the Sigatoka disease complex on banana suggests a link between parallel evolutionary changes in Pseudocercospora fijiensis and Pseudocercospora eumusae and increased virulence on the banana host.</title>
        <authorList>
            <person name="Chang T.-C."/>
            <person name="Salvucci A."/>
            <person name="Crous P.W."/>
            <person name="Stergiopoulos I."/>
        </authorList>
    </citation>
    <scope>NUCLEOTIDE SEQUENCE [LARGE SCALE GENOMIC DNA]</scope>
    <source>
        <strain evidence="5 6">CBS 114824</strain>
    </source>
</reference>
<dbReference type="Gene3D" id="3.50.50.60">
    <property type="entry name" value="FAD/NAD(P)-binding domain"/>
    <property type="match status" value="1"/>
</dbReference>
<dbReference type="PANTHER" id="PTHR46720">
    <property type="entry name" value="HYDROXYLASE, PUTATIVE (AFU_ORTHOLOGUE AFUA_3G01460)-RELATED"/>
    <property type="match status" value="1"/>
</dbReference>
<evidence type="ECO:0000313" key="5">
    <source>
        <dbReference type="EMBL" id="KXS94160.1"/>
    </source>
</evidence>
<dbReference type="GO" id="GO:0016491">
    <property type="term" value="F:oxidoreductase activity"/>
    <property type="evidence" value="ECO:0007669"/>
    <property type="project" value="UniProtKB-KW"/>
</dbReference>
<dbReference type="PRINTS" id="PR00420">
    <property type="entry name" value="RNGMNOXGNASE"/>
</dbReference>
<dbReference type="InterPro" id="IPR051104">
    <property type="entry name" value="FAD_monoxygenase"/>
</dbReference>
<dbReference type="SUPFAM" id="SSF51905">
    <property type="entry name" value="FAD/NAD(P)-binding domain"/>
    <property type="match status" value="1"/>
</dbReference>
<keyword evidence="2" id="KW-0274">FAD</keyword>
<dbReference type="FunFam" id="3.50.50.60:FF:000153">
    <property type="entry name" value="Salicylate hydroxylase, putative"/>
    <property type="match status" value="1"/>
</dbReference>
<dbReference type="InterPro" id="IPR002938">
    <property type="entry name" value="FAD-bd"/>
</dbReference>
<dbReference type="GO" id="GO:0071949">
    <property type="term" value="F:FAD binding"/>
    <property type="evidence" value="ECO:0007669"/>
    <property type="project" value="InterPro"/>
</dbReference>
<dbReference type="Proteomes" id="UP000070133">
    <property type="component" value="Unassembled WGS sequence"/>
</dbReference>
<dbReference type="InterPro" id="IPR036188">
    <property type="entry name" value="FAD/NAD-bd_sf"/>
</dbReference>
<accession>A0A139GVE8</accession>
<dbReference type="EMBL" id="LFZN01000319">
    <property type="protein sequence ID" value="KXS94160.1"/>
    <property type="molecule type" value="Genomic_DNA"/>
</dbReference>
<evidence type="ECO:0000256" key="3">
    <source>
        <dbReference type="ARBA" id="ARBA00023002"/>
    </source>
</evidence>
<name>A0A139GVE8_9PEZI</name>
<evidence type="ECO:0000256" key="2">
    <source>
        <dbReference type="ARBA" id="ARBA00022827"/>
    </source>
</evidence>
<sequence>MTRTSKKNFEVAIIGGGISGLTLGIALHHRGIPTRIYEQAAEFAEIGAGVSFRENAIQAMKHCHQGVYEAFEKVRVGNLWPNKQNVWFDYHDGYHQKPSGETFAFTIQTPVGQAGVHRAHYLNELVHLFPSERSHFGKRLEGLEKDGDGRWRMKFVDGSSAVADAIIGCDGIKSKMRSLMFGEDHPCARPTYTHKYAYRGLTNMEDAVKAVGEEKAKTACMHMGPGGHLLTFPVNSGKTLNIVAFKTSPTDWPDPEKLVRRGKLSDALHDFQNYNADVLSLLNLCPPDLDIWAIFHSADHPVPTFALGTLCLVGDAAHATSPHHGAGAGFCIEDAAILAHLLADPRVATREDLEKVFLAFDEVRRERALWLPRSSSFIGDCYEWMAEGVGEDFEKIEHEILVRNRIIGDVDVEGMLRGARECLTGRLGMGGGGGGNSGR</sequence>
<proteinExistence type="predicted"/>
<dbReference type="PANTHER" id="PTHR46720:SF3">
    <property type="entry name" value="FAD-BINDING DOMAIN-CONTAINING PROTEIN-RELATED"/>
    <property type="match status" value="1"/>
</dbReference>
<keyword evidence="1" id="KW-0285">Flavoprotein</keyword>
<evidence type="ECO:0000259" key="4">
    <source>
        <dbReference type="Pfam" id="PF01494"/>
    </source>
</evidence>
<organism evidence="5 6">
    <name type="scientific">Pseudocercospora eumusae</name>
    <dbReference type="NCBI Taxonomy" id="321146"/>
    <lineage>
        <taxon>Eukaryota</taxon>
        <taxon>Fungi</taxon>
        <taxon>Dikarya</taxon>
        <taxon>Ascomycota</taxon>
        <taxon>Pezizomycotina</taxon>
        <taxon>Dothideomycetes</taxon>
        <taxon>Dothideomycetidae</taxon>
        <taxon>Mycosphaerellales</taxon>
        <taxon>Mycosphaerellaceae</taxon>
        <taxon>Pseudocercospora</taxon>
    </lineage>
</organism>
<evidence type="ECO:0000256" key="1">
    <source>
        <dbReference type="ARBA" id="ARBA00022630"/>
    </source>
</evidence>
<dbReference type="OrthoDB" id="417877at2759"/>
<dbReference type="AlphaFoldDB" id="A0A139GVE8"/>